<dbReference type="InterPro" id="IPR045336">
    <property type="entry name" value="MmgE_PrpD_N"/>
</dbReference>
<dbReference type="InterPro" id="IPR042183">
    <property type="entry name" value="MmgE/PrpD_sf_1"/>
</dbReference>
<evidence type="ECO:0000313" key="4">
    <source>
        <dbReference type="EMBL" id="MCS0496613.1"/>
    </source>
</evidence>
<dbReference type="EMBL" id="JANTHZ010000007">
    <property type="protein sequence ID" value="MCS0496613.1"/>
    <property type="molecule type" value="Genomic_DNA"/>
</dbReference>
<accession>A0A9X2T7Z0</accession>
<evidence type="ECO:0000313" key="5">
    <source>
        <dbReference type="Proteomes" id="UP001151088"/>
    </source>
</evidence>
<name>A0A9X2T7Z0_9HYPH</name>
<dbReference type="AlphaFoldDB" id="A0A9X2T7Z0"/>
<dbReference type="RefSeq" id="WP_258733771.1">
    <property type="nucleotide sequence ID" value="NZ_JANTHZ010000007.1"/>
</dbReference>
<dbReference type="InterPro" id="IPR042188">
    <property type="entry name" value="MmgE/PrpD_sf_2"/>
</dbReference>
<reference evidence="4" key="1">
    <citation type="submission" date="2022-08" db="EMBL/GenBank/DDBJ databases">
        <authorList>
            <person name="Li F."/>
        </authorList>
    </citation>
    <scope>NUCLEOTIDE SEQUENCE</scope>
    <source>
        <strain evidence="4">MQZ15Z-1</strain>
    </source>
</reference>
<dbReference type="InterPro" id="IPR036148">
    <property type="entry name" value="MmgE/PrpD_sf"/>
</dbReference>
<organism evidence="4 5">
    <name type="scientific">Ancylobacter mangrovi</name>
    <dbReference type="NCBI Taxonomy" id="2972472"/>
    <lineage>
        <taxon>Bacteria</taxon>
        <taxon>Pseudomonadati</taxon>
        <taxon>Pseudomonadota</taxon>
        <taxon>Alphaproteobacteria</taxon>
        <taxon>Hyphomicrobiales</taxon>
        <taxon>Xanthobacteraceae</taxon>
        <taxon>Ancylobacter</taxon>
    </lineage>
</organism>
<evidence type="ECO:0000259" key="3">
    <source>
        <dbReference type="Pfam" id="PF19305"/>
    </source>
</evidence>
<feature type="domain" description="MmgE/PrpD C-terminal" evidence="3">
    <location>
        <begin position="257"/>
        <end position="418"/>
    </location>
</feature>
<gene>
    <name evidence="4" type="ORF">NVS89_16040</name>
</gene>
<evidence type="ECO:0000256" key="1">
    <source>
        <dbReference type="ARBA" id="ARBA00006174"/>
    </source>
</evidence>
<comment type="caution">
    <text evidence="4">The sequence shown here is derived from an EMBL/GenBank/DDBJ whole genome shotgun (WGS) entry which is preliminary data.</text>
</comment>
<dbReference type="Gene3D" id="1.10.4100.10">
    <property type="entry name" value="2-methylcitrate dehydratase PrpD"/>
    <property type="match status" value="1"/>
</dbReference>
<dbReference type="Proteomes" id="UP001151088">
    <property type="component" value="Unassembled WGS sequence"/>
</dbReference>
<proteinExistence type="inferred from homology"/>
<dbReference type="Pfam" id="PF03972">
    <property type="entry name" value="MmgE_PrpD_N"/>
    <property type="match status" value="1"/>
</dbReference>
<dbReference type="GO" id="GO:0016829">
    <property type="term" value="F:lyase activity"/>
    <property type="evidence" value="ECO:0007669"/>
    <property type="project" value="InterPro"/>
</dbReference>
<feature type="domain" description="MmgE/PrpD N-terminal" evidence="2">
    <location>
        <begin position="5"/>
        <end position="230"/>
    </location>
</feature>
<dbReference type="SUPFAM" id="SSF103378">
    <property type="entry name" value="2-methylcitrate dehydratase PrpD"/>
    <property type="match status" value="1"/>
</dbReference>
<keyword evidence="5" id="KW-1185">Reference proteome</keyword>
<protein>
    <submittedName>
        <fullName evidence="4">MmgE/PrpD family protein</fullName>
    </submittedName>
</protein>
<comment type="similarity">
    <text evidence="1">Belongs to the PrpD family.</text>
</comment>
<dbReference type="InterPro" id="IPR005656">
    <property type="entry name" value="MmgE_PrpD"/>
</dbReference>
<dbReference type="PANTHER" id="PTHR16943:SF8">
    <property type="entry name" value="2-METHYLCITRATE DEHYDRATASE"/>
    <property type="match status" value="1"/>
</dbReference>
<dbReference type="Gene3D" id="3.30.1330.120">
    <property type="entry name" value="2-methylcitrate dehydratase PrpD"/>
    <property type="match status" value="1"/>
</dbReference>
<evidence type="ECO:0000259" key="2">
    <source>
        <dbReference type="Pfam" id="PF03972"/>
    </source>
</evidence>
<dbReference type="Pfam" id="PF19305">
    <property type="entry name" value="MmgE_PrpD_C"/>
    <property type="match status" value="1"/>
</dbReference>
<sequence>MNVQNFIHDLRYCDLPAPVAALARRCLLDLVGVAASGRRTDLARIVTNHAARQFGAGEGRGARMIFDGRRVSPVGAAYAGASLIDSFDAHDGHALTKGHAGVAILPALLAFWEGEDLALDDREVLTSIVIGYEIATRAGIALHASACDYHTSGAWNSLACAALGARLMKLSSAQTREALGTAEYHGPRSQMMRCIDYPTMLKDGSGWGALVGVSAAYLAADGFTGAPALTMEAPAQQALWGDLGSRWMILEQYFKPYPVCRWAQPAVEAARRLMAEHGLTGADIADVEVKTFAEAVRLASARPATTEEAQYSLPFPLAAMIVRGRIGADEITGAGLRDEEVLNLSASIRLVEEPAICARFPAERFAVVSLGTRDGRRFTSEWTEAHGGPSDPLSDAEISAKYQALAGRLGDNRRQAIETLVMGMGTGAPAADLAELVLEPIGEAA</sequence>
<dbReference type="PANTHER" id="PTHR16943">
    <property type="entry name" value="2-METHYLCITRATE DEHYDRATASE-RELATED"/>
    <property type="match status" value="1"/>
</dbReference>
<dbReference type="InterPro" id="IPR045337">
    <property type="entry name" value="MmgE_PrpD_C"/>
</dbReference>